<dbReference type="PROSITE" id="PS50983">
    <property type="entry name" value="FE_B12_PBP"/>
    <property type="match status" value="1"/>
</dbReference>
<dbReference type="AlphaFoldDB" id="A0A543CXK5"/>
<keyword evidence="3" id="KW-0813">Transport</keyword>
<evidence type="ECO:0000313" key="8">
    <source>
        <dbReference type="Proteomes" id="UP000315677"/>
    </source>
</evidence>
<evidence type="ECO:0000256" key="1">
    <source>
        <dbReference type="ARBA" id="ARBA00004196"/>
    </source>
</evidence>
<dbReference type="PANTHER" id="PTHR30532">
    <property type="entry name" value="IRON III DICITRATE-BINDING PERIPLASMIC PROTEIN"/>
    <property type="match status" value="1"/>
</dbReference>
<evidence type="ECO:0000313" key="7">
    <source>
        <dbReference type="EMBL" id="TQM01842.1"/>
    </source>
</evidence>
<keyword evidence="4 5" id="KW-0732">Signal</keyword>
<dbReference type="Proteomes" id="UP000315677">
    <property type="component" value="Unassembled WGS sequence"/>
</dbReference>
<comment type="similarity">
    <text evidence="2">Belongs to the bacterial solute-binding protein 8 family.</text>
</comment>
<dbReference type="SUPFAM" id="SSF53807">
    <property type="entry name" value="Helical backbone' metal receptor"/>
    <property type="match status" value="1"/>
</dbReference>
<dbReference type="EMBL" id="VFPA01000008">
    <property type="protein sequence ID" value="TQM01842.1"/>
    <property type="molecule type" value="Genomic_DNA"/>
</dbReference>
<evidence type="ECO:0000259" key="6">
    <source>
        <dbReference type="PROSITE" id="PS50983"/>
    </source>
</evidence>
<sequence>MTSRGLRLVASLGALLLLAACGGGSATAPDEPRAQHTDPDAAFPVSVVTKFGEVTVDAPPTRVVAMGWGDAETALALGVQPVGAADWLDFGGEGVGPWAAGRYSAPPEIIGTLEPSYEQVAALRPDLILDTKSSGDQQRYDLLSRIAPTIALPPGAENYKTTLTDQVTMVAAALGVPERGRELIADVEGRFAAAAAAHPEFAGRTVTVAARSGTGWGAYASSTERVEFMTRLGFVPNPRIESLPEVRFSHPVSEEQLSVLDADLVVVFPIQRTAAEVEATPLFAEIPAVQAGRAIVFEDPAVQKAYSTNSVLSIRFALDAVVPLVAERLSGE</sequence>
<dbReference type="Gene3D" id="3.40.50.1980">
    <property type="entry name" value="Nitrogenase molybdenum iron protein domain"/>
    <property type="match status" value="2"/>
</dbReference>
<organism evidence="7 8">
    <name type="scientific">Pseudonocardia kunmingensis</name>
    <dbReference type="NCBI Taxonomy" id="630975"/>
    <lineage>
        <taxon>Bacteria</taxon>
        <taxon>Bacillati</taxon>
        <taxon>Actinomycetota</taxon>
        <taxon>Actinomycetes</taxon>
        <taxon>Pseudonocardiales</taxon>
        <taxon>Pseudonocardiaceae</taxon>
        <taxon>Pseudonocardia</taxon>
    </lineage>
</organism>
<keyword evidence="8" id="KW-1185">Reference proteome</keyword>
<dbReference type="CDD" id="cd01146">
    <property type="entry name" value="FhuD"/>
    <property type="match status" value="1"/>
</dbReference>
<reference evidence="7 8" key="1">
    <citation type="submission" date="2019-06" db="EMBL/GenBank/DDBJ databases">
        <title>Sequencing the genomes of 1000 actinobacteria strains.</title>
        <authorList>
            <person name="Klenk H.-P."/>
        </authorList>
    </citation>
    <scope>NUCLEOTIDE SEQUENCE [LARGE SCALE GENOMIC DNA]</scope>
    <source>
        <strain evidence="7 8">DSM 45301</strain>
    </source>
</reference>
<dbReference type="RefSeq" id="WP_142064775.1">
    <property type="nucleotide sequence ID" value="NZ_VFPA01000008.1"/>
</dbReference>
<gene>
    <name evidence="7" type="ORF">FB558_8360</name>
</gene>
<evidence type="ECO:0000256" key="2">
    <source>
        <dbReference type="ARBA" id="ARBA00008814"/>
    </source>
</evidence>
<evidence type="ECO:0000256" key="5">
    <source>
        <dbReference type="SAM" id="SignalP"/>
    </source>
</evidence>
<name>A0A543CXK5_9PSEU</name>
<evidence type="ECO:0000256" key="3">
    <source>
        <dbReference type="ARBA" id="ARBA00022448"/>
    </source>
</evidence>
<comment type="caution">
    <text evidence="7">The sequence shown here is derived from an EMBL/GenBank/DDBJ whole genome shotgun (WGS) entry which is preliminary data.</text>
</comment>
<dbReference type="GO" id="GO:0030288">
    <property type="term" value="C:outer membrane-bounded periplasmic space"/>
    <property type="evidence" value="ECO:0007669"/>
    <property type="project" value="TreeGrafter"/>
</dbReference>
<feature type="chain" id="PRO_5021736967" evidence="5">
    <location>
        <begin position="29"/>
        <end position="332"/>
    </location>
</feature>
<proteinExistence type="inferred from homology"/>
<dbReference type="PANTHER" id="PTHR30532:SF24">
    <property type="entry name" value="FERRIC ENTEROBACTIN-BINDING PERIPLASMIC PROTEIN FEPB"/>
    <property type="match status" value="1"/>
</dbReference>
<evidence type="ECO:0000256" key="4">
    <source>
        <dbReference type="ARBA" id="ARBA00022729"/>
    </source>
</evidence>
<accession>A0A543CXK5</accession>
<protein>
    <submittedName>
        <fullName evidence="7">Iron complex transport system substrate-binding protein</fullName>
    </submittedName>
</protein>
<dbReference type="GO" id="GO:1901678">
    <property type="term" value="P:iron coordination entity transport"/>
    <property type="evidence" value="ECO:0007669"/>
    <property type="project" value="UniProtKB-ARBA"/>
</dbReference>
<dbReference type="OrthoDB" id="1846031at2"/>
<dbReference type="InterPro" id="IPR051313">
    <property type="entry name" value="Bact_iron-sidero_bind"/>
</dbReference>
<feature type="signal peptide" evidence="5">
    <location>
        <begin position="1"/>
        <end position="28"/>
    </location>
</feature>
<dbReference type="InterPro" id="IPR002491">
    <property type="entry name" value="ABC_transptr_periplasmic_BD"/>
</dbReference>
<dbReference type="PROSITE" id="PS51257">
    <property type="entry name" value="PROKAR_LIPOPROTEIN"/>
    <property type="match status" value="1"/>
</dbReference>
<dbReference type="Pfam" id="PF01497">
    <property type="entry name" value="Peripla_BP_2"/>
    <property type="match status" value="1"/>
</dbReference>
<feature type="domain" description="Fe/B12 periplasmic-binding" evidence="6">
    <location>
        <begin position="62"/>
        <end position="329"/>
    </location>
</feature>
<comment type="subcellular location">
    <subcellularLocation>
        <location evidence="1">Cell envelope</location>
    </subcellularLocation>
</comment>